<dbReference type="GO" id="GO:0005634">
    <property type="term" value="C:nucleus"/>
    <property type="evidence" value="ECO:0007669"/>
    <property type="project" value="UniProtKB-SubCell"/>
</dbReference>
<dbReference type="AlphaFoldDB" id="A0A9P0L8U6"/>
<dbReference type="GO" id="GO:0003677">
    <property type="term" value="F:DNA binding"/>
    <property type="evidence" value="ECO:0007669"/>
    <property type="project" value="InterPro"/>
</dbReference>
<gene>
    <name evidence="4" type="ORF">ACAOBT_LOCUS17964</name>
</gene>
<accession>A0A9P0L8U6</accession>
<feature type="compositionally biased region" description="Basic and acidic residues" evidence="2">
    <location>
        <begin position="7"/>
        <end position="34"/>
    </location>
</feature>
<feature type="region of interest" description="Disordered" evidence="2">
    <location>
        <begin position="1"/>
        <end position="55"/>
    </location>
</feature>
<organism evidence="4 5">
    <name type="scientific">Acanthoscelides obtectus</name>
    <name type="common">Bean weevil</name>
    <name type="synonym">Bruchus obtectus</name>
    <dbReference type="NCBI Taxonomy" id="200917"/>
    <lineage>
        <taxon>Eukaryota</taxon>
        <taxon>Metazoa</taxon>
        <taxon>Ecdysozoa</taxon>
        <taxon>Arthropoda</taxon>
        <taxon>Hexapoda</taxon>
        <taxon>Insecta</taxon>
        <taxon>Pterygota</taxon>
        <taxon>Neoptera</taxon>
        <taxon>Endopterygota</taxon>
        <taxon>Coleoptera</taxon>
        <taxon>Polyphaga</taxon>
        <taxon>Cucujiformia</taxon>
        <taxon>Chrysomeloidea</taxon>
        <taxon>Chrysomelidae</taxon>
        <taxon>Bruchinae</taxon>
        <taxon>Bruchini</taxon>
        <taxon>Acanthoscelides</taxon>
    </lineage>
</organism>
<feature type="domain" description="BESS" evidence="3">
    <location>
        <begin position="78"/>
        <end position="117"/>
    </location>
</feature>
<comment type="caution">
    <text evidence="4">The sequence shown here is derived from an EMBL/GenBank/DDBJ whole genome shotgun (WGS) entry which is preliminary data.</text>
</comment>
<evidence type="ECO:0000259" key="3">
    <source>
        <dbReference type="PROSITE" id="PS51031"/>
    </source>
</evidence>
<evidence type="ECO:0000313" key="4">
    <source>
        <dbReference type="EMBL" id="CAH1987631.1"/>
    </source>
</evidence>
<feature type="compositionally biased region" description="Polar residues" evidence="2">
    <location>
        <begin position="35"/>
        <end position="49"/>
    </location>
</feature>
<proteinExistence type="predicted"/>
<dbReference type="EMBL" id="CAKOFQ010007022">
    <property type="protein sequence ID" value="CAH1987631.1"/>
    <property type="molecule type" value="Genomic_DNA"/>
</dbReference>
<comment type="subcellular location">
    <subcellularLocation>
        <location evidence="1">Nucleus</location>
    </subcellularLocation>
</comment>
<protein>
    <recommendedName>
        <fullName evidence="3">BESS domain-containing protein</fullName>
    </recommendedName>
</protein>
<keyword evidence="1" id="KW-0539">Nucleus</keyword>
<dbReference type="OrthoDB" id="8118596at2759"/>
<sequence>MCLKFVPDFDKKETKEKNNAAETRPETQNTEHEQNLPSTVEAPTQASSRKGSKRTLDVEKTELEILKNIIEKCQQDDIDADRSFLLSLLPDLKRISEDHKLDLKTDMSFVVKKYKNQQNRYQNQAQQYGYYTQTPQPIPSQAFPCEYTNLESVSVSGHLREYNTERDYFAAGPSHEINATIPTPTPSPTLSTSHSLSDTSVIEDMFYGN</sequence>
<dbReference type="Pfam" id="PF02944">
    <property type="entry name" value="BESS"/>
    <property type="match status" value="1"/>
</dbReference>
<dbReference type="PROSITE" id="PS51031">
    <property type="entry name" value="BESS"/>
    <property type="match status" value="1"/>
</dbReference>
<name>A0A9P0L8U6_ACAOB</name>
<keyword evidence="5" id="KW-1185">Reference proteome</keyword>
<dbReference type="Proteomes" id="UP001152888">
    <property type="component" value="Unassembled WGS sequence"/>
</dbReference>
<reference evidence="4" key="1">
    <citation type="submission" date="2022-03" db="EMBL/GenBank/DDBJ databases">
        <authorList>
            <person name="Sayadi A."/>
        </authorList>
    </citation>
    <scope>NUCLEOTIDE SEQUENCE</scope>
</reference>
<evidence type="ECO:0000256" key="1">
    <source>
        <dbReference type="PROSITE-ProRule" id="PRU00371"/>
    </source>
</evidence>
<evidence type="ECO:0000256" key="2">
    <source>
        <dbReference type="SAM" id="MobiDB-lite"/>
    </source>
</evidence>
<dbReference type="InterPro" id="IPR004210">
    <property type="entry name" value="BESS_motif"/>
</dbReference>
<evidence type="ECO:0000313" key="5">
    <source>
        <dbReference type="Proteomes" id="UP001152888"/>
    </source>
</evidence>